<organism evidence="1 2">
    <name type="scientific">Vermiconidia calcicola</name>
    <dbReference type="NCBI Taxonomy" id="1690605"/>
    <lineage>
        <taxon>Eukaryota</taxon>
        <taxon>Fungi</taxon>
        <taxon>Dikarya</taxon>
        <taxon>Ascomycota</taxon>
        <taxon>Pezizomycotina</taxon>
        <taxon>Dothideomycetes</taxon>
        <taxon>Dothideomycetidae</taxon>
        <taxon>Mycosphaerellales</taxon>
        <taxon>Extremaceae</taxon>
        <taxon>Vermiconidia</taxon>
    </lineage>
</organism>
<evidence type="ECO:0000313" key="2">
    <source>
        <dbReference type="Proteomes" id="UP001281147"/>
    </source>
</evidence>
<dbReference type="Proteomes" id="UP001281147">
    <property type="component" value="Unassembled WGS sequence"/>
</dbReference>
<reference evidence="1" key="1">
    <citation type="submission" date="2023-07" db="EMBL/GenBank/DDBJ databases">
        <title>Black Yeasts Isolated from many extreme environments.</title>
        <authorList>
            <person name="Coleine C."/>
            <person name="Stajich J.E."/>
            <person name="Selbmann L."/>
        </authorList>
    </citation>
    <scope>NUCLEOTIDE SEQUENCE</scope>
    <source>
        <strain evidence="1">CCFEE 5714</strain>
    </source>
</reference>
<protein>
    <submittedName>
        <fullName evidence="1">Uncharacterized protein</fullName>
    </submittedName>
</protein>
<proteinExistence type="predicted"/>
<name>A0ACC3N606_9PEZI</name>
<sequence>MHERTALDMMRSTPTVEIPVLNKLKRKRTDSVESFLPPMAQLPKKPRSEDVSSQLQPSTAPQLPAKIEPTFTQTPEQDAGASSLASTEHKQHAQDVESPAQPISAPFNATEPGHQKRLHKTMNSSMDTFMQDAGVPTTEDVHGLSPLQQVIENEFNMQILMKHNELRLIEQELGKCQIALEQLRRCELRPFPGSNELSQAVSSGTGPSLAPPPGYTRPNHPPPYGVTDGPYSRHYKQWLLQDAQFEALPALGLQTEAFGRPTRNSGSARKSVSSKAFAFPGRPDALPNYPAPPPKDKSSPLVLRRSTDGQLVKLICNNCLRGNFSSIQGFLNHCRIAHKVDYKSHDAAAIDCGRTLDENEAANLPAETQATPAPKPSFNRAPTATSTSTPNRNLVHPFNTAGGASIAAGRPKQPNLVPRQPVPSLSLGAPSAAGSPFNPSPQVPRLSAHFAKYQLGGDLAKATETAKQKIDLGIDESIPSPDISGHNSPVEKMAGARTVAGGKQVGLTGSNGFAIRPPSRKGFRQPMQQRPRPSPLAPALSSAIVKQEHSEIPESPQDLSLNLSPHTADSNPGLVSDNEEDDHGSASEEEAPQTTEMRRPLPISAGNCADNMELDVTVDDDIDRNGVIIRRNSMFAEAERGPGGGGSPSRKLGGGKRSG</sequence>
<comment type="caution">
    <text evidence="1">The sequence shown here is derived from an EMBL/GenBank/DDBJ whole genome shotgun (WGS) entry which is preliminary data.</text>
</comment>
<evidence type="ECO:0000313" key="1">
    <source>
        <dbReference type="EMBL" id="KAK3710082.1"/>
    </source>
</evidence>
<gene>
    <name evidence="1" type="ORF">LTR37_010513</name>
</gene>
<accession>A0ACC3N606</accession>
<dbReference type="EMBL" id="JAUTXU010000087">
    <property type="protein sequence ID" value="KAK3710082.1"/>
    <property type="molecule type" value="Genomic_DNA"/>
</dbReference>
<keyword evidence="2" id="KW-1185">Reference proteome</keyword>